<organism evidence="7 8">
    <name type="scientific">Smittium mucronatum</name>
    <dbReference type="NCBI Taxonomy" id="133383"/>
    <lineage>
        <taxon>Eukaryota</taxon>
        <taxon>Fungi</taxon>
        <taxon>Fungi incertae sedis</taxon>
        <taxon>Zoopagomycota</taxon>
        <taxon>Kickxellomycotina</taxon>
        <taxon>Harpellomycetes</taxon>
        <taxon>Harpellales</taxon>
        <taxon>Legeriomycetaceae</taxon>
        <taxon>Smittium</taxon>
    </lineage>
</organism>
<dbReference type="PANTHER" id="PTHR10472">
    <property type="entry name" value="D-TYROSYL-TRNA TYR DEACYLASE"/>
    <property type="match status" value="1"/>
</dbReference>
<dbReference type="GO" id="GO:0106026">
    <property type="term" value="F:Gly-tRNA(Ala) deacylase activity"/>
    <property type="evidence" value="ECO:0007669"/>
    <property type="project" value="RHEA"/>
</dbReference>
<evidence type="ECO:0000256" key="1">
    <source>
        <dbReference type="ARBA" id="ARBA00009673"/>
    </source>
</evidence>
<keyword evidence="6" id="KW-0820">tRNA-binding</keyword>
<evidence type="ECO:0000256" key="2">
    <source>
        <dbReference type="ARBA" id="ARBA00013056"/>
    </source>
</evidence>
<dbReference type="InterPro" id="IPR023509">
    <property type="entry name" value="DTD-like_sf"/>
</dbReference>
<dbReference type="Gene3D" id="3.50.80.10">
    <property type="entry name" value="D-tyrosyl-tRNA(Tyr) deacylase"/>
    <property type="match status" value="1"/>
</dbReference>
<keyword evidence="8" id="KW-1185">Reference proteome</keyword>
<comment type="subcellular location">
    <subcellularLocation>
        <location evidence="6">Cytoplasm</location>
    </subcellularLocation>
</comment>
<comment type="catalytic activity">
    <reaction evidence="5">
        <text>a D-aminoacyl-tRNA + H2O = a tRNA + a D-alpha-amino acid + H(+)</text>
        <dbReference type="Rhea" id="RHEA:13953"/>
        <dbReference type="Rhea" id="RHEA-COMP:10123"/>
        <dbReference type="Rhea" id="RHEA-COMP:10124"/>
        <dbReference type="ChEBI" id="CHEBI:15377"/>
        <dbReference type="ChEBI" id="CHEBI:15378"/>
        <dbReference type="ChEBI" id="CHEBI:59871"/>
        <dbReference type="ChEBI" id="CHEBI:78442"/>
        <dbReference type="ChEBI" id="CHEBI:79333"/>
        <dbReference type="EC" id="3.1.1.96"/>
    </reaction>
</comment>
<evidence type="ECO:0000256" key="6">
    <source>
        <dbReference type="RuleBase" id="RU003470"/>
    </source>
</evidence>
<dbReference type="GO" id="GO:0051500">
    <property type="term" value="F:D-tyrosyl-tRNA(Tyr) deacylase activity"/>
    <property type="evidence" value="ECO:0007669"/>
    <property type="project" value="TreeGrafter"/>
</dbReference>
<keyword evidence="6" id="KW-0694">RNA-binding</keyword>
<dbReference type="NCBIfam" id="TIGR00256">
    <property type="entry name" value="D-aminoacyl-tRNA deacylase"/>
    <property type="match status" value="1"/>
</dbReference>
<comment type="similarity">
    <text evidence="1 6">Belongs to the DTD family.</text>
</comment>
<dbReference type="STRING" id="133383.A0A1R0GT19"/>
<comment type="catalytic activity">
    <reaction evidence="4">
        <text>glycyl-tRNA(Ala) + H2O = tRNA(Ala) + glycine + H(+)</text>
        <dbReference type="Rhea" id="RHEA:53744"/>
        <dbReference type="Rhea" id="RHEA-COMP:9657"/>
        <dbReference type="Rhea" id="RHEA-COMP:13640"/>
        <dbReference type="ChEBI" id="CHEBI:15377"/>
        <dbReference type="ChEBI" id="CHEBI:15378"/>
        <dbReference type="ChEBI" id="CHEBI:57305"/>
        <dbReference type="ChEBI" id="CHEBI:78442"/>
        <dbReference type="ChEBI" id="CHEBI:78522"/>
        <dbReference type="EC" id="3.1.1.96"/>
    </reaction>
</comment>
<dbReference type="OrthoDB" id="275783at2759"/>
<dbReference type="EC" id="3.1.1.96" evidence="2 6"/>
<dbReference type="Proteomes" id="UP000187455">
    <property type="component" value="Unassembled WGS sequence"/>
</dbReference>
<name>A0A1R0GT19_9FUNG</name>
<dbReference type="Pfam" id="PF02580">
    <property type="entry name" value="Tyr_Deacylase"/>
    <property type="match status" value="1"/>
</dbReference>
<dbReference type="InterPro" id="IPR003732">
    <property type="entry name" value="Daa-tRNA_deacyls_DTD"/>
</dbReference>
<evidence type="ECO:0000313" key="7">
    <source>
        <dbReference type="EMBL" id="OLY80025.1"/>
    </source>
</evidence>
<evidence type="ECO:0000256" key="5">
    <source>
        <dbReference type="ARBA" id="ARBA00048018"/>
    </source>
</evidence>
<keyword evidence="6" id="KW-0378">Hydrolase</keyword>
<protein>
    <recommendedName>
        <fullName evidence="3 6">D-aminoacyl-tRNA deacylase</fullName>
        <ecNumber evidence="2 6">3.1.1.96</ecNumber>
    </recommendedName>
</protein>
<reference evidence="7 8" key="1">
    <citation type="journal article" date="2016" name="Mol. Biol. Evol.">
        <title>Genome-Wide Survey of Gut Fungi (Harpellales) Reveals the First Horizontally Transferred Ubiquitin Gene from a Mosquito Host.</title>
        <authorList>
            <person name="Wang Y."/>
            <person name="White M.M."/>
            <person name="Kvist S."/>
            <person name="Moncalvo J.M."/>
        </authorList>
    </citation>
    <scope>NUCLEOTIDE SEQUENCE [LARGE SCALE GENOMIC DNA]</scope>
    <source>
        <strain evidence="7 8">ALG-7-W6</strain>
    </source>
</reference>
<keyword evidence="6" id="KW-0963">Cytoplasm</keyword>
<sequence length="154" mass="17231">MRGILQKVNYAKVLENESTVLEIKEGVCVFVGISEKDVEKDVEYIAKKILGVRVFDHDSTSWKKSVFDCKKEVLCVPQVELLKEIKVGDQPEIPSPMAKGKAKNLYEKLIEKLSKLYDPTKVFSCEFGAKSDISMSNDGPVTIFLESQKATIIG</sequence>
<dbReference type="AlphaFoldDB" id="A0A1R0GT19"/>
<dbReference type="PANTHER" id="PTHR10472:SF5">
    <property type="entry name" value="D-AMINOACYL-TRNA DEACYLASE 1"/>
    <property type="match status" value="1"/>
</dbReference>
<evidence type="ECO:0000313" key="8">
    <source>
        <dbReference type="Proteomes" id="UP000187455"/>
    </source>
</evidence>
<evidence type="ECO:0000256" key="3">
    <source>
        <dbReference type="ARBA" id="ARBA00020007"/>
    </source>
</evidence>
<gene>
    <name evidence="7" type="ORF">AYI68_g5888</name>
</gene>
<dbReference type="GO" id="GO:0005737">
    <property type="term" value="C:cytoplasm"/>
    <property type="evidence" value="ECO:0007669"/>
    <property type="project" value="UniProtKB-SubCell"/>
</dbReference>
<accession>A0A1R0GT19</accession>
<comment type="caution">
    <text evidence="7">The sequence shown here is derived from an EMBL/GenBank/DDBJ whole genome shotgun (WGS) entry which is preliminary data.</text>
</comment>
<evidence type="ECO:0000256" key="4">
    <source>
        <dbReference type="ARBA" id="ARBA00047676"/>
    </source>
</evidence>
<dbReference type="SUPFAM" id="SSF69500">
    <property type="entry name" value="DTD-like"/>
    <property type="match status" value="1"/>
</dbReference>
<dbReference type="GO" id="GO:0000049">
    <property type="term" value="F:tRNA binding"/>
    <property type="evidence" value="ECO:0007669"/>
    <property type="project" value="UniProtKB-KW"/>
</dbReference>
<dbReference type="EMBL" id="LSSL01003868">
    <property type="protein sequence ID" value="OLY80025.1"/>
    <property type="molecule type" value="Genomic_DNA"/>
</dbReference>
<proteinExistence type="inferred from homology"/>
<dbReference type="FunFam" id="3.50.80.10:FF:000001">
    <property type="entry name" value="D-aminoacyl-tRNA deacylase"/>
    <property type="match status" value="1"/>
</dbReference>